<evidence type="ECO:0000256" key="2">
    <source>
        <dbReference type="ARBA" id="ARBA00004906"/>
    </source>
</evidence>
<dbReference type="PROSITE" id="PS50089">
    <property type="entry name" value="ZF_RING_2"/>
    <property type="match status" value="1"/>
</dbReference>
<evidence type="ECO:0000259" key="11">
    <source>
        <dbReference type="PROSITE" id="PS50089"/>
    </source>
</evidence>
<dbReference type="EC" id="2.3.2.27" evidence="4"/>
<dbReference type="PANTHER" id="PTHR45877">
    <property type="entry name" value="E3 UBIQUITIN-PROTEIN LIGASE SIAH2"/>
    <property type="match status" value="1"/>
</dbReference>
<organism evidence="13 14">
    <name type="scientific">Acanthoscelides obtectus</name>
    <name type="common">Bean weevil</name>
    <name type="synonym">Bruchus obtectus</name>
    <dbReference type="NCBI Taxonomy" id="200917"/>
    <lineage>
        <taxon>Eukaryota</taxon>
        <taxon>Metazoa</taxon>
        <taxon>Ecdysozoa</taxon>
        <taxon>Arthropoda</taxon>
        <taxon>Hexapoda</taxon>
        <taxon>Insecta</taxon>
        <taxon>Pterygota</taxon>
        <taxon>Neoptera</taxon>
        <taxon>Endopterygota</taxon>
        <taxon>Coleoptera</taxon>
        <taxon>Polyphaga</taxon>
        <taxon>Cucujiformia</taxon>
        <taxon>Chrysomeloidea</taxon>
        <taxon>Chrysomelidae</taxon>
        <taxon>Bruchinae</taxon>
        <taxon>Bruchini</taxon>
        <taxon>Acanthoscelides</taxon>
    </lineage>
</organism>
<keyword evidence="7 10" id="KW-0863">Zinc-finger</keyword>
<comment type="pathway">
    <text evidence="2">Protein modification; protein ubiquitination.</text>
</comment>
<comment type="similarity">
    <text evidence="3">Belongs to the SINA (Seven in absentia) family.</text>
</comment>
<dbReference type="GO" id="GO:0008270">
    <property type="term" value="F:zinc ion binding"/>
    <property type="evidence" value="ECO:0007669"/>
    <property type="project" value="UniProtKB-KW"/>
</dbReference>
<evidence type="ECO:0000259" key="12">
    <source>
        <dbReference type="PROSITE" id="PS51081"/>
    </source>
</evidence>
<protein>
    <recommendedName>
        <fullName evidence="4">RING-type E3 ubiquitin transferase</fullName>
        <ecNumber evidence="4">2.3.2.27</ecNumber>
    </recommendedName>
</protein>
<evidence type="ECO:0000256" key="1">
    <source>
        <dbReference type="ARBA" id="ARBA00000900"/>
    </source>
</evidence>
<dbReference type="InterPro" id="IPR004162">
    <property type="entry name" value="SINA-like_animal"/>
</dbReference>
<evidence type="ECO:0000256" key="5">
    <source>
        <dbReference type="ARBA" id="ARBA00022679"/>
    </source>
</evidence>
<comment type="catalytic activity">
    <reaction evidence="1">
        <text>S-ubiquitinyl-[E2 ubiquitin-conjugating enzyme]-L-cysteine + [acceptor protein]-L-lysine = [E2 ubiquitin-conjugating enzyme]-L-cysteine + N(6)-ubiquitinyl-[acceptor protein]-L-lysine.</text>
        <dbReference type="EC" id="2.3.2.27"/>
    </reaction>
</comment>
<feature type="domain" description="RING-type" evidence="11">
    <location>
        <begin position="324"/>
        <end position="359"/>
    </location>
</feature>
<comment type="caution">
    <text evidence="13">The sequence shown here is derived from an EMBL/GenBank/DDBJ whole genome shotgun (WGS) entry which is preliminary data.</text>
</comment>
<accession>A0A9P0KWL1</accession>
<dbReference type="GO" id="GO:0061630">
    <property type="term" value="F:ubiquitin protein ligase activity"/>
    <property type="evidence" value="ECO:0007669"/>
    <property type="project" value="UniProtKB-EC"/>
</dbReference>
<evidence type="ECO:0000256" key="10">
    <source>
        <dbReference type="PROSITE-ProRule" id="PRU00455"/>
    </source>
</evidence>
<dbReference type="InterPro" id="IPR001841">
    <property type="entry name" value="Znf_RING"/>
</dbReference>
<dbReference type="Pfam" id="PF21361">
    <property type="entry name" value="Sina_ZnF"/>
    <property type="match status" value="1"/>
</dbReference>
<dbReference type="AlphaFoldDB" id="A0A9P0KWL1"/>
<gene>
    <name evidence="13" type="ORF">ACAOBT_LOCUS14723</name>
</gene>
<dbReference type="FunFam" id="3.30.40.10:FF:000041">
    <property type="entry name" value="E3 ubiquitin-protein ligase SINAT3"/>
    <property type="match status" value="1"/>
</dbReference>
<evidence type="ECO:0000313" key="14">
    <source>
        <dbReference type="Proteomes" id="UP001152888"/>
    </source>
</evidence>
<keyword evidence="5" id="KW-0808">Transferase</keyword>
<keyword evidence="6" id="KW-0479">Metal-binding</keyword>
<dbReference type="InterPro" id="IPR013083">
    <property type="entry name" value="Znf_RING/FYVE/PHD"/>
</dbReference>
<sequence length="417" mass="47853">MGDVNSEAAEDREFNVVNKDSLKLSCTCHNCNKLLNVEPVYLVKESENDNANMSLTAQICGRCKHVLKKYPKEKQLRQYAYENLARFLTYPCSNKKSGCTEILKWDTVLDHEIICEFQMVACPLYYDDIFPINKCNWKGNVRSLNEHIKHTHKEHIVAAPCFSWASPRLENSIFFTHVGCHLVTVVVKFEGEDKYYCLIMINGNDIESQCFRYQLELFDDSKENSIILRKAKLEPLGCMLDNLRNPEAMLEIDIRKVKEMLKNTKSIFGRFGIVKKKVKEIMQIIGTKDHNLLNGYVTVKDREPETDVSNLLQLDETLLQELECPICNEYMVPPIFICAAGHSICSECKNKIQLCPNCRCPLSNARNFTLEKLTTKVPYPCRNREIGCAFISTSNKIRSHELGCELTETTCIMGSTR</sequence>
<reference evidence="13" key="1">
    <citation type="submission" date="2022-03" db="EMBL/GenBank/DDBJ databases">
        <authorList>
            <person name="Sayadi A."/>
        </authorList>
    </citation>
    <scope>NUCLEOTIDE SEQUENCE</scope>
</reference>
<evidence type="ECO:0000256" key="3">
    <source>
        <dbReference type="ARBA" id="ARBA00009119"/>
    </source>
</evidence>
<dbReference type="EMBL" id="CAKOFQ010006914">
    <property type="protein sequence ID" value="CAH1981887.1"/>
    <property type="molecule type" value="Genomic_DNA"/>
</dbReference>
<evidence type="ECO:0000256" key="8">
    <source>
        <dbReference type="ARBA" id="ARBA00022786"/>
    </source>
</evidence>
<evidence type="ECO:0000256" key="7">
    <source>
        <dbReference type="ARBA" id="ARBA00022771"/>
    </source>
</evidence>
<keyword evidence="9" id="KW-0862">Zinc</keyword>
<proteinExistence type="inferred from homology"/>
<dbReference type="GO" id="GO:0005737">
    <property type="term" value="C:cytoplasm"/>
    <property type="evidence" value="ECO:0007669"/>
    <property type="project" value="TreeGrafter"/>
</dbReference>
<dbReference type="InterPro" id="IPR013010">
    <property type="entry name" value="Znf_SIAH"/>
</dbReference>
<dbReference type="PANTHER" id="PTHR45877:SF2">
    <property type="entry name" value="E3 UBIQUITIN-PROTEIN LIGASE SINA-RELATED"/>
    <property type="match status" value="1"/>
</dbReference>
<evidence type="ECO:0000256" key="9">
    <source>
        <dbReference type="ARBA" id="ARBA00022833"/>
    </source>
</evidence>
<keyword evidence="8" id="KW-0833">Ubl conjugation pathway</keyword>
<dbReference type="Pfam" id="PF21362">
    <property type="entry name" value="Sina_RING"/>
    <property type="match status" value="1"/>
</dbReference>
<evidence type="ECO:0000256" key="4">
    <source>
        <dbReference type="ARBA" id="ARBA00012483"/>
    </source>
</evidence>
<dbReference type="GO" id="GO:0043161">
    <property type="term" value="P:proteasome-mediated ubiquitin-dependent protein catabolic process"/>
    <property type="evidence" value="ECO:0007669"/>
    <property type="project" value="TreeGrafter"/>
</dbReference>
<feature type="domain" description="SIAH-type" evidence="12">
    <location>
        <begin position="87"/>
        <end position="153"/>
    </location>
</feature>
<dbReference type="GO" id="GO:0031624">
    <property type="term" value="F:ubiquitin conjugating enzyme binding"/>
    <property type="evidence" value="ECO:0007669"/>
    <property type="project" value="TreeGrafter"/>
</dbReference>
<dbReference type="PROSITE" id="PS51081">
    <property type="entry name" value="ZF_SIAH"/>
    <property type="match status" value="1"/>
</dbReference>
<evidence type="ECO:0000313" key="13">
    <source>
        <dbReference type="EMBL" id="CAH1981887.1"/>
    </source>
</evidence>
<keyword evidence="14" id="KW-1185">Reference proteome</keyword>
<dbReference type="Proteomes" id="UP001152888">
    <property type="component" value="Unassembled WGS sequence"/>
</dbReference>
<dbReference type="SUPFAM" id="SSF49599">
    <property type="entry name" value="TRAF domain-like"/>
    <property type="match status" value="1"/>
</dbReference>
<evidence type="ECO:0000256" key="6">
    <source>
        <dbReference type="ARBA" id="ARBA00022723"/>
    </source>
</evidence>
<dbReference type="OrthoDB" id="4788989at2759"/>
<dbReference type="Gene3D" id="3.30.40.10">
    <property type="entry name" value="Zinc/RING finger domain, C3HC4 (zinc finger)"/>
    <property type="match status" value="3"/>
</dbReference>
<dbReference type="InterPro" id="IPR049548">
    <property type="entry name" value="Sina-like_RING"/>
</dbReference>
<name>A0A9P0KWL1_ACAOB</name>
<dbReference type="SUPFAM" id="SSF57850">
    <property type="entry name" value="RING/U-box"/>
    <property type="match status" value="1"/>
</dbReference>